<feature type="compositionally biased region" description="Polar residues" evidence="1">
    <location>
        <begin position="256"/>
        <end position="277"/>
    </location>
</feature>
<dbReference type="InParanoid" id="F0XHX0"/>
<feature type="region of interest" description="Disordered" evidence="1">
    <location>
        <begin position="1"/>
        <end position="33"/>
    </location>
</feature>
<feature type="region of interest" description="Disordered" evidence="1">
    <location>
        <begin position="169"/>
        <end position="197"/>
    </location>
</feature>
<keyword evidence="3" id="KW-1185">Reference proteome</keyword>
<gene>
    <name evidence="2" type="ORF">CMQ_2778</name>
</gene>
<proteinExistence type="predicted"/>
<feature type="region of interest" description="Disordered" evidence="1">
    <location>
        <begin position="256"/>
        <end position="280"/>
    </location>
</feature>
<organism evidence="3">
    <name type="scientific">Grosmannia clavigera (strain kw1407 / UAMH 11150)</name>
    <name type="common">Blue stain fungus</name>
    <name type="synonym">Graphiocladiella clavigera</name>
    <dbReference type="NCBI Taxonomy" id="655863"/>
    <lineage>
        <taxon>Eukaryota</taxon>
        <taxon>Fungi</taxon>
        <taxon>Dikarya</taxon>
        <taxon>Ascomycota</taxon>
        <taxon>Pezizomycotina</taxon>
        <taxon>Sordariomycetes</taxon>
        <taxon>Sordariomycetidae</taxon>
        <taxon>Ophiostomatales</taxon>
        <taxon>Ophiostomataceae</taxon>
        <taxon>Leptographium</taxon>
    </lineage>
</organism>
<dbReference type="AlphaFoldDB" id="F0XHX0"/>
<dbReference type="RefSeq" id="XP_014172331.1">
    <property type="nucleotide sequence ID" value="XM_014316856.1"/>
</dbReference>
<dbReference type="GeneID" id="25975804"/>
<name>F0XHX0_GROCL</name>
<sequence>MAVLSLTKRGRKTAKDTAQTQAETQNEQPPRTKYWHVPTHAATDALLGAPSGWNREDASKIREHNRRRSAINLAAQGNATGSRQNMLSPLHVDIAHSYSTRSLDGAGVGSSNGASSPSSASSSRGPGQWSRSNSGLSKVSFPAGPANPVVHMSQSYKSMDAALHKDGLLTPASASRPGSVLRASASGRQVDYDPKSRIPTVPSLGSLAASASLSSGAQERKDLFLYGNSDVFEMKTIQKQPDHHASAVLSSDGPSSLSLTFPAQQDRSTLPCSQSPAPRSRFGRIVRSGAAAVAV</sequence>
<evidence type="ECO:0000313" key="2">
    <source>
        <dbReference type="EMBL" id="EFX02849.1"/>
    </source>
</evidence>
<dbReference type="OrthoDB" id="5225441at2759"/>
<dbReference type="Proteomes" id="UP000007796">
    <property type="component" value="Unassembled WGS sequence"/>
</dbReference>
<dbReference type="eggNOG" id="ENOG502T2Q4">
    <property type="taxonomic scope" value="Eukaryota"/>
</dbReference>
<protein>
    <submittedName>
        <fullName evidence="2">Uncharacterized protein</fullName>
    </submittedName>
</protein>
<reference evidence="2 3" key="1">
    <citation type="journal article" date="2011" name="Proc. Natl. Acad. Sci. U.S.A.">
        <title>Genome and transcriptome analyses of the mountain pine beetle-fungal symbiont Grosmannia clavigera, a lodgepole pine pathogen.</title>
        <authorList>
            <person name="DiGuistini S."/>
            <person name="Wang Y."/>
            <person name="Liao N.Y."/>
            <person name="Taylor G."/>
            <person name="Tanguay P."/>
            <person name="Feau N."/>
            <person name="Henrissat B."/>
            <person name="Chan S.K."/>
            <person name="Hesse-Orce U."/>
            <person name="Alamouti S.M."/>
            <person name="Tsui C.K.M."/>
            <person name="Docking R.T."/>
            <person name="Levasseur A."/>
            <person name="Haridas S."/>
            <person name="Robertson G."/>
            <person name="Birol I."/>
            <person name="Holt R.A."/>
            <person name="Marra M.A."/>
            <person name="Hamelin R.C."/>
            <person name="Hirst M."/>
            <person name="Jones S.J.M."/>
            <person name="Bohlmann J."/>
            <person name="Breuil C."/>
        </authorList>
    </citation>
    <scope>NUCLEOTIDE SEQUENCE [LARGE SCALE GENOMIC DNA]</scope>
    <source>
        <strain evidence="3">kw1407 / UAMH 11150</strain>
    </source>
</reference>
<dbReference type="HOGENOM" id="CLU_943508_0_0_1"/>
<evidence type="ECO:0000256" key="1">
    <source>
        <dbReference type="SAM" id="MobiDB-lite"/>
    </source>
</evidence>
<feature type="compositionally biased region" description="Low complexity" evidence="1">
    <location>
        <begin position="109"/>
        <end position="127"/>
    </location>
</feature>
<accession>F0XHX0</accession>
<dbReference type="EMBL" id="GL629769">
    <property type="protein sequence ID" value="EFX02849.1"/>
    <property type="molecule type" value="Genomic_DNA"/>
</dbReference>
<feature type="region of interest" description="Disordered" evidence="1">
    <location>
        <begin position="105"/>
        <end position="140"/>
    </location>
</feature>
<feature type="compositionally biased region" description="Low complexity" evidence="1">
    <location>
        <begin position="17"/>
        <end position="28"/>
    </location>
</feature>
<evidence type="ECO:0000313" key="3">
    <source>
        <dbReference type="Proteomes" id="UP000007796"/>
    </source>
</evidence>